<feature type="transmembrane region" description="Helical" evidence="9">
    <location>
        <begin position="362"/>
        <end position="385"/>
    </location>
</feature>
<feature type="transmembrane region" description="Helical" evidence="9">
    <location>
        <begin position="89"/>
        <end position="112"/>
    </location>
</feature>
<feature type="transmembrane region" description="Helical" evidence="9">
    <location>
        <begin position="6"/>
        <end position="25"/>
    </location>
</feature>
<evidence type="ECO:0000256" key="9">
    <source>
        <dbReference type="SAM" id="Phobius"/>
    </source>
</evidence>
<feature type="transmembrane region" description="Helical" evidence="9">
    <location>
        <begin position="58"/>
        <end position="77"/>
    </location>
</feature>
<keyword evidence="5 9" id="KW-0812">Transmembrane</keyword>
<comment type="subcellular location">
    <subcellularLocation>
        <location evidence="1">Cell membrane</location>
        <topology evidence="1">Multi-pass membrane protein</topology>
    </subcellularLocation>
</comment>
<dbReference type="GO" id="GO:0005886">
    <property type="term" value="C:plasma membrane"/>
    <property type="evidence" value="ECO:0007669"/>
    <property type="project" value="UniProtKB-SubCell"/>
</dbReference>
<dbReference type="EMBL" id="JADJZA010000007">
    <property type="protein sequence ID" value="MBK9297708.1"/>
    <property type="molecule type" value="Genomic_DNA"/>
</dbReference>
<feature type="transmembrane region" description="Helical" evidence="9">
    <location>
        <begin position="333"/>
        <end position="356"/>
    </location>
</feature>
<keyword evidence="6 9" id="KW-1133">Transmembrane helix</keyword>
<feature type="domain" description="RCK C-terminal" evidence="10">
    <location>
        <begin position="404"/>
        <end position="485"/>
    </location>
</feature>
<reference evidence="11 12" key="1">
    <citation type="submission" date="2020-10" db="EMBL/GenBank/DDBJ databases">
        <title>Connecting structure to function with the recovery of over 1000 high-quality activated sludge metagenome-assembled genomes encoding full-length rRNA genes using long-read sequencing.</title>
        <authorList>
            <person name="Singleton C.M."/>
            <person name="Petriglieri F."/>
            <person name="Kristensen J.M."/>
            <person name="Kirkegaard R.H."/>
            <person name="Michaelsen T.Y."/>
            <person name="Andersen M.H."/>
            <person name="Karst S.M."/>
            <person name="Dueholm M.S."/>
            <person name="Nielsen P.H."/>
            <person name="Albertsen M."/>
        </authorList>
    </citation>
    <scope>NUCLEOTIDE SEQUENCE [LARGE SCALE GENOMIC DNA]</scope>
    <source>
        <strain evidence="11">Lyne_18-Q3-R50-59_MAXAC.006</strain>
    </source>
</reference>
<dbReference type="PANTHER" id="PTHR32507">
    <property type="entry name" value="NA(+)/H(+) ANTIPORTER 1"/>
    <property type="match status" value="1"/>
</dbReference>
<feature type="transmembrane region" description="Helical" evidence="9">
    <location>
        <begin position="189"/>
        <end position="208"/>
    </location>
</feature>
<gene>
    <name evidence="11" type="ORF">IPN02_12940</name>
</gene>
<comment type="caution">
    <text evidence="11">The sequence shown here is derived from an EMBL/GenBank/DDBJ whole genome shotgun (WGS) entry which is preliminary data.</text>
</comment>
<dbReference type="InterPro" id="IPR038770">
    <property type="entry name" value="Na+/solute_symporter_sf"/>
</dbReference>
<keyword evidence="3" id="KW-0050">Antiport</keyword>
<dbReference type="NCBIfam" id="NF003716">
    <property type="entry name" value="PRK05326.1-3"/>
    <property type="match status" value="1"/>
</dbReference>
<dbReference type="InterPro" id="IPR036721">
    <property type="entry name" value="RCK_C_sf"/>
</dbReference>
<evidence type="ECO:0000256" key="8">
    <source>
        <dbReference type="ARBA" id="ARBA00023136"/>
    </source>
</evidence>
<dbReference type="Gene3D" id="1.20.1530.20">
    <property type="match status" value="1"/>
</dbReference>
<evidence type="ECO:0000256" key="6">
    <source>
        <dbReference type="ARBA" id="ARBA00022989"/>
    </source>
</evidence>
<name>A0A936NCE3_9ACTN</name>
<dbReference type="Pfam" id="PF02080">
    <property type="entry name" value="TrkA_C"/>
    <property type="match status" value="1"/>
</dbReference>
<evidence type="ECO:0000256" key="5">
    <source>
        <dbReference type="ARBA" id="ARBA00022692"/>
    </source>
</evidence>
<accession>A0A936NCE3</accession>
<dbReference type="GO" id="GO:0006813">
    <property type="term" value="P:potassium ion transport"/>
    <property type="evidence" value="ECO:0007669"/>
    <property type="project" value="InterPro"/>
</dbReference>
<dbReference type="AlphaFoldDB" id="A0A936NCE3"/>
<feature type="transmembrane region" description="Helical" evidence="9">
    <location>
        <begin position="118"/>
        <end position="138"/>
    </location>
</feature>
<dbReference type="GO" id="GO:1902600">
    <property type="term" value="P:proton transmembrane transport"/>
    <property type="evidence" value="ECO:0007669"/>
    <property type="project" value="InterPro"/>
</dbReference>
<evidence type="ECO:0000313" key="12">
    <source>
        <dbReference type="Proteomes" id="UP000727993"/>
    </source>
</evidence>
<evidence type="ECO:0000313" key="11">
    <source>
        <dbReference type="EMBL" id="MBK9297708.1"/>
    </source>
</evidence>
<keyword evidence="7" id="KW-0406">Ion transport</keyword>
<organism evidence="11 12">
    <name type="scientific">Candidatus Neomicrothrix subdominans</name>
    <dbReference type="NCBI Taxonomy" id="2954438"/>
    <lineage>
        <taxon>Bacteria</taxon>
        <taxon>Bacillati</taxon>
        <taxon>Actinomycetota</taxon>
        <taxon>Acidimicrobiia</taxon>
        <taxon>Acidimicrobiales</taxon>
        <taxon>Microthrixaceae</taxon>
        <taxon>Candidatus Neomicrothrix</taxon>
    </lineage>
</organism>
<evidence type="ECO:0000256" key="2">
    <source>
        <dbReference type="ARBA" id="ARBA00022448"/>
    </source>
</evidence>
<evidence type="ECO:0000259" key="10">
    <source>
        <dbReference type="PROSITE" id="PS51202"/>
    </source>
</evidence>
<dbReference type="GO" id="GO:0008324">
    <property type="term" value="F:monoatomic cation transmembrane transporter activity"/>
    <property type="evidence" value="ECO:0007669"/>
    <property type="project" value="InterPro"/>
</dbReference>
<evidence type="ECO:0000256" key="1">
    <source>
        <dbReference type="ARBA" id="ARBA00004651"/>
    </source>
</evidence>
<keyword evidence="8 9" id="KW-0472">Membrane</keyword>
<keyword evidence="4" id="KW-1003">Cell membrane</keyword>
<dbReference type="InterPro" id="IPR006153">
    <property type="entry name" value="Cation/H_exchanger_TM"/>
</dbReference>
<proteinExistence type="predicted"/>
<dbReference type="GO" id="GO:0015297">
    <property type="term" value="F:antiporter activity"/>
    <property type="evidence" value="ECO:0007669"/>
    <property type="project" value="UniProtKB-KW"/>
</dbReference>
<dbReference type="NCBIfam" id="NF003715">
    <property type="entry name" value="PRK05326.1-2"/>
    <property type="match status" value="1"/>
</dbReference>
<feature type="transmembrane region" description="Helical" evidence="9">
    <location>
        <begin position="297"/>
        <end position="321"/>
    </location>
</feature>
<sequence>MAPEPWILAAAGLLIAGVIASKTSARLGVPSLLLFLGIGMLAGTDGLIGIEFDDFELARNFGIIALAYILFSGGLGTRFRDIRPVLGQGIALASIGVVITAGLLGGIAIVLLDISTQQGLLLGAVIASTDAAAVFSILRSRGVRIDGKLASMLELESGSNDPAAVFLTLAIISVITTGETEPVRILGSFVVQMGVGALAGFVLARGAVWAINRLHLDHDGLYPVMTFGFVLLTLEGVNHIGGSGFLAVYVAGVTLAHYDYLHKRSLIRFHDAIAWLMQISMFVLLGLLVHPSRIPSVALPALAIAAVLMLVARPIAVVLTLLPFRMPVREVGFVSWVGLRGAAPIILATFPVAAGVPGGEQLFVVVFFVVFTSVLVQGTSIPFAAKALGITAPPDARSTATGSFDTVITGDEGPQLHEILVEPSAHAVGCQLVDLALPQGVLIVLVRRGSESFMPQGSTVITARDQLLVAAEHEHQDQLEAAFAAPTSESADEGDHP</sequence>
<feature type="transmembrane region" description="Helical" evidence="9">
    <location>
        <begin position="32"/>
        <end position="52"/>
    </location>
</feature>
<evidence type="ECO:0000256" key="4">
    <source>
        <dbReference type="ARBA" id="ARBA00022475"/>
    </source>
</evidence>
<dbReference type="Proteomes" id="UP000727993">
    <property type="component" value="Unassembled WGS sequence"/>
</dbReference>
<protein>
    <submittedName>
        <fullName evidence="11">Potassium/proton antiporter</fullName>
    </submittedName>
</protein>
<feature type="transmembrane region" description="Helical" evidence="9">
    <location>
        <begin position="273"/>
        <end position="291"/>
    </location>
</feature>
<dbReference type="Gene3D" id="3.30.70.1450">
    <property type="entry name" value="Regulator of K+ conductance, C-terminal domain"/>
    <property type="match status" value="1"/>
</dbReference>
<evidence type="ECO:0000256" key="3">
    <source>
        <dbReference type="ARBA" id="ARBA00022449"/>
    </source>
</evidence>
<dbReference type="PANTHER" id="PTHR32507:SF7">
    <property type="entry name" value="K(+)_H(+) ANTIPORTER NHAP2"/>
    <property type="match status" value="1"/>
</dbReference>
<dbReference type="PROSITE" id="PS51202">
    <property type="entry name" value="RCK_C"/>
    <property type="match status" value="1"/>
</dbReference>
<dbReference type="Pfam" id="PF00999">
    <property type="entry name" value="Na_H_Exchanger"/>
    <property type="match status" value="1"/>
</dbReference>
<keyword evidence="2" id="KW-0813">Transport</keyword>
<evidence type="ECO:0000256" key="7">
    <source>
        <dbReference type="ARBA" id="ARBA00023065"/>
    </source>
</evidence>
<dbReference type="SUPFAM" id="SSF116726">
    <property type="entry name" value="TrkA C-terminal domain-like"/>
    <property type="match status" value="1"/>
</dbReference>
<dbReference type="InterPro" id="IPR006037">
    <property type="entry name" value="RCK_C"/>
</dbReference>